<keyword evidence="5" id="KW-0949">S-adenosyl-L-methionine</keyword>
<reference evidence="7" key="1">
    <citation type="submission" date="2020-10" db="EMBL/GenBank/DDBJ databases">
        <title>Bacterium isolated from coastal waters sediment.</title>
        <authorList>
            <person name="Chen R.-J."/>
            <person name="Lu D.-C."/>
            <person name="Zhu K.-L."/>
            <person name="Du Z.-J."/>
        </authorList>
    </citation>
    <scope>NUCLEOTIDE SEQUENCE</scope>
    <source>
        <strain evidence="7">N1Y112</strain>
    </source>
</reference>
<dbReference type="UniPathway" id="UPA00148"/>
<evidence type="ECO:0000313" key="7">
    <source>
        <dbReference type="EMBL" id="MBE9399647.1"/>
    </source>
</evidence>
<dbReference type="AlphaFoldDB" id="A0A8J7FEN2"/>
<evidence type="ECO:0000256" key="1">
    <source>
        <dbReference type="ARBA" id="ARBA00004953"/>
    </source>
</evidence>
<protein>
    <submittedName>
        <fullName evidence="7">Precorrin-3B C(17)-methyltransferase</fullName>
        <ecNumber evidence="7">2.1.1.131</ecNumber>
    </submittedName>
</protein>
<gene>
    <name evidence="7" type="primary">cobJ</name>
    <name evidence="7" type="ORF">IOQ59_20480</name>
</gene>
<dbReference type="EC" id="2.1.1.131" evidence="7"/>
<keyword evidence="3 7" id="KW-0489">Methyltransferase</keyword>
<dbReference type="InterPro" id="IPR000878">
    <property type="entry name" value="4pyrrol_Mease"/>
</dbReference>
<accession>A0A8J7FEN2</accession>
<dbReference type="InterPro" id="IPR051810">
    <property type="entry name" value="Precorrin_MeTrfase"/>
</dbReference>
<dbReference type="RefSeq" id="WP_193955359.1">
    <property type="nucleotide sequence ID" value="NZ_JADEYS010000032.1"/>
</dbReference>
<evidence type="ECO:0000256" key="5">
    <source>
        <dbReference type="ARBA" id="ARBA00022691"/>
    </source>
</evidence>
<evidence type="ECO:0000256" key="2">
    <source>
        <dbReference type="ARBA" id="ARBA00022573"/>
    </source>
</evidence>
<evidence type="ECO:0000256" key="4">
    <source>
        <dbReference type="ARBA" id="ARBA00022679"/>
    </source>
</evidence>
<dbReference type="SUPFAM" id="SSF53790">
    <property type="entry name" value="Tetrapyrrole methylase"/>
    <property type="match status" value="1"/>
</dbReference>
<dbReference type="Gene3D" id="3.40.1010.10">
    <property type="entry name" value="Cobalt-precorrin-4 Transmethylase, Domain 1"/>
    <property type="match status" value="1"/>
</dbReference>
<sequence length="264" mass="28906">MSRLFVVGTGPGDIQLVAPKARAAIQASTDLVAYGLYLNLLGEVCDGKNHHDLPLGEEINRARLALDLAASGKTTALISSGDIGIYAMATLVFELLDQQLQGKENHPEWLDVQIEVIPGISAMQAGASRVGALLGHDFCTISLSDLLTPWETIEKRIHSAGTGDFVVSFYNPVSKKRDWQLNHARDILLQYRPASTPVLLGRQLTREDESVRIITLDQLDAKDVDMFTLVSVGNSESRHIVNGSREWVYTPRGYKKKLGVEGSV</sequence>
<feature type="domain" description="Tetrapyrrole methylase" evidence="6">
    <location>
        <begin position="4"/>
        <end position="219"/>
    </location>
</feature>
<organism evidence="7 8">
    <name type="scientific">Pontibacterium sinense</name>
    <dbReference type="NCBI Taxonomy" id="2781979"/>
    <lineage>
        <taxon>Bacteria</taxon>
        <taxon>Pseudomonadati</taxon>
        <taxon>Pseudomonadota</taxon>
        <taxon>Gammaproteobacteria</taxon>
        <taxon>Oceanospirillales</taxon>
        <taxon>Oceanospirillaceae</taxon>
        <taxon>Pontibacterium</taxon>
    </lineage>
</organism>
<evidence type="ECO:0000259" key="6">
    <source>
        <dbReference type="Pfam" id="PF00590"/>
    </source>
</evidence>
<comment type="pathway">
    <text evidence="1">Cofactor biosynthesis; adenosylcobalamin biosynthesis.</text>
</comment>
<dbReference type="InterPro" id="IPR014776">
    <property type="entry name" value="4pyrrole_Mease_sub2"/>
</dbReference>
<dbReference type="PANTHER" id="PTHR47036:SF1">
    <property type="entry name" value="COBALT-FACTOR III C(17)-METHYLTRANSFERASE-RELATED"/>
    <property type="match status" value="1"/>
</dbReference>
<dbReference type="InterPro" id="IPR014777">
    <property type="entry name" value="4pyrrole_Mease_sub1"/>
</dbReference>
<keyword evidence="8" id="KW-1185">Reference proteome</keyword>
<name>A0A8J7FEN2_9GAMM</name>
<dbReference type="InterPro" id="IPR006363">
    <property type="entry name" value="Cbl_synth_CobJ/CibH_dom"/>
</dbReference>
<evidence type="ECO:0000256" key="3">
    <source>
        <dbReference type="ARBA" id="ARBA00022603"/>
    </source>
</evidence>
<keyword evidence="4 7" id="KW-0808">Transferase</keyword>
<dbReference type="EMBL" id="JADEYS010000032">
    <property type="protein sequence ID" value="MBE9399647.1"/>
    <property type="molecule type" value="Genomic_DNA"/>
</dbReference>
<evidence type="ECO:0000313" key="8">
    <source>
        <dbReference type="Proteomes" id="UP000640333"/>
    </source>
</evidence>
<dbReference type="GO" id="GO:0032259">
    <property type="term" value="P:methylation"/>
    <property type="evidence" value="ECO:0007669"/>
    <property type="project" value="UniProtKB-KW"/>
</dbReference>
<dbReference type="PANTHER" id="PTHR47036">
    <property type="entry name" value="COBALT-FACTOR III C(17)-METHYLTRANSFERASE-RELATED"/>
    <property type="match status" value="1"/>
</dbReference>
<dbReference type="Proteomes" id="UP000640333">
    <property type="component" value="Unassembled WGS sequence"/>
</dbReference>
<dbReference type="GO" id="GO:0030789">
    <property type="term" value="F:precorrin-3B C17-methyltransferase activity"/>
    <property type="evidence" value="ECO:0007669"/>
    <property type="project" value="UniProtKB-EC"/>
</dbReference>
<proteinExistence type="predicted"/>
<keyword evidence="2" id="KW-0169">Cobalamin biosynthesis</keyword>
<dbReference type="Gene3D" id="3.30.950.10">
    <property type="entry name" value="Methyltransferase, Cobalt-precorrin-4 Transmethylase, Domain 2"/>
    <property type="match status" value="1"/>
</dbReference>
<dbReference type="CDD" id="cd11646">
    <property type="entry name" value="Precorrin_3B_C17_MT"/>
    <property type="match status" value="1"/>
</dbReference>
<dbReference type="GO" id="GO:0009236">
    <property type="term" value="P:cobalamin biosynthetic process"/>
    <property type="evidence" value="ECO:0007669"/>
    <property type="project" value="UniProtKB-UniPathway"/>
</dbReference>
<comment type="caution">
    <text evidence="7">The sequence shown here is derived from an EMBL/GenBank/DDBJ whole genome shotgun (WGS) entry which is preliminary data.</text>
</comment>
<dbReference type="Pfam" id="PF00590">
    <property type="entry name" value="TP_methylase"/>
    <property type="match status" value="1"/>
</dbReference>
<dbReference type="InterPro" id="IPR035996">
    <property type="entry name" value="4pyrrol_Methylase_sf"/>
</dbReference>
<dbReference type="NCBIfam" id="TIGR01466">
    <property type="entry name" value="cobJ_cbiH"/>
    <property type="match status" value="1"/>
</dbReference>